<feature type="region of interest" description="Disordered" evidence="1">
    <location>
        <begin position="173"/>
        <end position="210"/>
    </location>
</feature>
<organism evidence="2 3">
    <name type="scientific">Cutaneotrichosporon oleaginosum</name>
    <dbReference type="NCBI Taxonomy" id="879819"/>
    <lineage>
        <taxon>Eukaryota</taxon>
        <taxon>Fungi</taxon>
        <taxon>Dikarya</taxon>
        <taxon>Basidiomycota</taxon>
        <taxon>Agaricomycotina</taxon>
        <taxon>Tremellomycetes</taxon>
        <taxon>Trichosporonales</taxon>
        <taxon>Trichosporonaceae</taxon>
        <taxon>Cutaneotrichosporon</taxon>
    </lineage>
</organism>
<name>A0A0J1B0C2_9TREE</name>
<gene>
    <name evidence="2" type="ORF">CC85DRAFT_129792</name>
</gene>
<dbReference type="Proteomes" id="UP000053611">
    <property type="component" value="Unassembled WGS sequence"/>
</dbReference>
<evidence type="ECO:0000313" key="2">
    <source>
        <dbReference type="EMBL" id="KLT41039.1"/>
    </source>
</evidence>
<dbReference type="RefSeq" id="XP_018277530.1">
    <property type="nucleotide sequence ID" value="XM_018419454.1"/>
</dbReference>
<feature type="region of interest" description="Disordered" evidence="1">
    <location>
        <begin position="40"/>
        <end position="114"/>
    </location>
</feature>
<accession>A0A0J1B0C2</accession>
<evidence type="ECO:0000313" key="3">
    <source>
        <dbReference type="Proteomes" id="UP000053611"/>
    </source>
</evidence>
<dbReference type="AlphaFoldDB" id="A0A0J1B0C2"/>
<evidence type="ECO:0000256" key="1">
    <source>
        <dbReference type="SAM" id="MobiDB-lite"/>
    </source>
</evidence>
<feature type="compositionally biased region" description="Basic and acidic residues" evidence="1">
    <location>
        <begin position="99"/>
        <end position="111"/>
    </location>
</feature>
<sequence>MRIRISTDPPSLIISLSICLSIDLSSNRIHVFSHKPLHIAPRRPEPSATPHTLRRTPMPQFTFFSSPAPPSPPPSAKSRRFSLQLHNPLPPYYARRKRPMSEYKPEPDSHMKSHQLKAQGEMLKTKQAKLAAQVPPVSPPLWHRPLPRVPRALPIPPAEDRCRCSICKRAEGEYTATPELRSHTASQGTQNESDRLSRLSLTSDESHISR</sequence>
<dbReference type="EMBL" id="KQ087224">
    <property type="protein sequence ID" value="KLT41039.1"/>
    <property type="molecule type" value="Genomic_DNA"/>
</dbReference>
<proteinExistence type="predicted"/>
<keyword evidence="3" id="KW-1185">Reference proteome</keyword>
<protein>
    <submittedName>
        <fullName evidence="2">Uncharacterized protein</fullName>
    </submittedName>
</protein>
<reference evidence="2 3" key="1">
    <citation type="submission" date="2015-03" db="EMBL/GenBank/DDBJ databases">
        <title>Genomics and transcriptomics of the oil-accumulating basidiomycete yeast T. oleaginosus allow insights into substrate utilization and the diverse evolutionary trajectories of mating systems in fungi.</title>
        <authorList>
            <consortium name="DOE Joint Genome Institute"/>
            <person name="Kourist R."/>
            <person name="Kracht O."/>
            <person name="Bracharz F."/>
            <person name="Lipzen A."/>
            <person name="Nolan M."/>
            <person name="Ohm R."/>
            <person name="Grigoriev I."/>
            <person name="Sun S."/>
            <person name="Heitman J."/>
            <person name="Bruck T."/>
            <person name="Nowrousian M."/>
        </authorList>
    </citation>
    <scope>NUCLEOTIDE SEQUENCE [LARGE SCALE GENOMIC DNA]</scope>
    <source>
        <strain evidence="2 3">IBC0246</strain>
    </source>
</reference>
<dbReference type="GeneID" id="28980057"/>